<feature type="compositionally biased region" description="Pro residues" evidence="11">
    <location>
        <begin position="1002"/>
        <end position="1015"/>
    </location>
</feature>
<dbReference type="Gene3D" id="3.40.50.11980">
    <property type="match status" value="1"/>
</dbReference>
<feature type="region of interest" description="Disordered" evidence="11">
    <location>
        <begin position="205"/>
        <end position="231"/>
    </location>
</feature>
<keyword evidence="5" id="KW-0255">Endonuclease</keyword>
<dbReference type="PROSITE" id="PS50103">
    <property type="entry name" value="ZF_C3H1"/>
    <property type="match status" value="1"/>
</dbReference>
<feature type="compositionally biased region" description="Polar residues" evidence="11">
    <location>
        <begin position="207"/>
        <end position="231"/>
    </location>
</feature>
<dbReference type="InterPro" id="IPR051101">
    <property type="entry name" value="ZC3H12/N4BP1_RNase_Reg"/>
</dbReference>
<evidence type="ECO:0000313" key="12">
    <source>
        <dbReference type="EMBL" id="CAD7226375.1"/>
    </source>
</evidence>
<dbReference type="InterPro" id="IPR040546">
    <property type="entry name" value="Rege-1_UBA-like"/>
</dbReference>
<reference evidence="12" key="1">
    <citation type="submission" date="2020-11" db="EMBL/GenBank/DDBJ databases">
        <authorList>
            <person name="Tran Van P."/>
        </authorList>
    </citation>
    <scope>NUCLEOTIDE SEQUENCE</scope>
</reference>
<dbReference type="GO" id="GO:0008270">
    <property type="term" value="F:zinc ion binding"/>
    <property type="evidence" value="ECO:0007669"/>
    <property type="project" value="UniProtKB-KW"/>
</dbReference>
<dbReference type="GO" id="GO:0036464">
    <property type="term" value="C:cytoplasmic ribonucleoprotein granule"/>
    <property type="evidence" value="ECO:0007669"/>
    <property type="project" value="TreeGrafter"/>
</dbReference>
<dbReference type="AlphaFoldDB" id="A0A7R8WCP3"/>
<keyword evidence="3" id="KW-0540">Nuclease</keyword>
<dbReference type="GO" id="GO:0003729">
    <property type="term" value="F:mRNA binding"/>
    <property type="evidence" value="ECO:0007669"/>
    <property type="project" value="TreeGrafter"/>
</dbReference>
<feature type="region of interest" description="Disordered" evidence="11">
    <location>
        <begin position="354"/>
        <end position="397"/>
    </location>
</feature>
<feature type="compositionally biased region" description="Low complexity" evidence="11">
    <location>
        <begin position="678"/>
        <end position="695"/>
    </location>
</feature>
<dbReference type="EMBL" id="OB660814">
    <property type="protein sequence ID" value="CAD7226375.1"/>
    <property type="molecule type" value="Genomic_DNA"/>
</dbReference>
<protein>
    <submittedName>
        <fullName evidence="12">Uncharacterized protein</fullName>
    </submittedName>
</protein>
<gene>
    <name evidence="12" type="ORF">CTOB1V02_LOCUS4294</name>
</gene>
<evidence type="ECO:0000256" key="8">
    <source>
        <dbReference type="ARBA" id="ARBA00022833"/>
    </source>
</evidence>
<evidence type="ECO:0000256" key="11">
    <source>
        <dbReference type="SAM" id="MobiDB-lite"/>
    </source>
</evidence>
<sequence length="1126" mass="123205">MEKATLDVENLLESQNLTSRLAEKVAVTTDQWRLIQPHEAGIYRIFGVEMTSFPAPIGTCRAGSSIHLQLSGPTEEALDKARGIIDSGDDNKIFKYTLHSPSYWGRGYLAAVCLPEADLSSVTLSLPMQVVQAFLRDHQDHVERVTGALLRSPDESTLLVSSTEKRKVQAAYHLIQELLERGGLIGFPPEGKIVMERDKLRLKDSTDSCYDTDSEASPSGTSGGTQVTSMAPSYPQLSSACNVVYSTPVQPPRGGNDRNELFRTFSETLGAEFKEHITRYSPHQHPPLPSDLPGIRVGPPSPMTPGDDIYLNRLEFGLKLGYQEEQVQAVISKLGIEAENNKILAELIQLGTAGRDEREGTSSPRPHSLISSSRSTPDLIASTTTSPAPQCTTATSTTPCSTAAVTLAKKSNSQELKHIIIDGSNLAMSHGNKETFSCRGIKLAVDYFKERGHEITVFVPKWRKEMPRPEHPIKDQEILTELEKERVLVWTPSRTVSGRRVNCYDDRYVLELAEKTGGVVVSNDTYRDLVQENSEFRKIVEERLLMYTFVNDIFMPPEDPLGRTGPSLSAFLRKSSAPTVGESPPCPYGKKCTYGNKCKFFHPERGNQPQKLVSERLAERAQQKIKEVKARKAAAQANSNNACEGGGGGDALASKLSLPADAGSSGSSSYRKKPLSRTHSNVPSVVSTSTVTTLTPYHSATTPPPPLLSTESQQSPSTFAPRSHSMDNILGANPPPSTTASPVPPYPVARNLQVPPPFSPFTPPPPVMGHRDRDGSLHRKLERQLTLNPLVYDYDPHVYDLPWLGLDPKPEKQPEGTTPSSHLHQHLSPFTPSPLNPHSRILSDNALFTPPPVTTSGPPPLLPSTHDVSQPPQPELLRGGIHPMATATTSLPLSFQPSAPQPLLTRSQVEDSRLKLYYHLSHIFPEEQVRSAMAQHPEETSAERICKHLNHSMASQHPQLGRISSAPPGTTPSSHLHQHLSPFTPSPLNPHSRILSDNALFTPPPVTTSGPPPLLPSTHDVSQPPQPELLRGGIHPMATATTSLPLSFQPSAPQPLLTRSQVEDSRLKLYYHLSHIFPEEQVRSAMAQHPEETSAERICKVILFGSADATAHIPLPHGAQAHLNQD</sequence>
<keyword evidence="10" id="KW-0175">Coiled coil</keyword>
<feature type="compositionally biased region" description="Pro residues" evidence="11">
    <location>
        <begin position="849"/>
        <end position="862"/>
    </location>
</feature>
<evidence type="ECO:0000256" key="9">
    <source>
        <dbReference type="ARBA" id="ARBA00022842"/>
    </source>
</evidence>
<dbReference type="FunFam" id="3.40.50.11980:FF:000001">
    <property type="entry name" value="ZC3H12A isoform 1"/>
    <property type="match status" value="1"/>
</dbReference>
<name>A0A7R8WCP3_9CRUS</name>
<keyword evidence="7" id="KW-0378">Hydrolase</keyword>
<feature type="compositionally biased region" description="Pro residues" evidence="11">
    <location>
        <begin position="733"/>
        <end position="742"/>
    </location>
</feature>
<comment type="cofactor">
    <cofactor evidence="1">
        <name>Mg(2+)</name>
        <dbReference type="ChEBI" id="CHEBI:18420"/>
    </cofactor>
</comment>
<dbReference type="InterPro" id="IPR021869">
    <property type="entry name" value="RNase_Zc3h12_NYN"/>
</dbReference>
<keyword evidence="4" id="KW-0479">Metal-binding</keyword>
<keyword evidence="8" id="KW-0862">Zinc</keyword>
<evidence type="ECO:0000256" key="3">
    <source>
        <dbReference type="ARBA" id="ARBA00022722"/>
    </source>
</evidence>
<evidence type="ECO:0000256" key="1">
    <source>
        <dbReference type="ARBA" id="ARBA00001946"/>
    </source>
</evidence>
<feature type="compositionally biased region" description="Low complexity" evidence="11">
    <location>
        <begin position="362"/>
        <end position="397"/>
    </location>
</feature>
<feature type="region of interest" description="Disordered" evidence="11">
    <location>
        <begin position="659"/>
        <end position="742"/>
    </location>
</feature>
<evidence type="ECO:0000256" key="2">
    <source>
        <dbReference type="ARBA" id="ARBA00010922"/>
    </source>
</evidence>
<evidence type="ECO:0000256" key="10">
    <source>
        <dbReference type="SAM" id="Coils"/>
    </source>
</evidence>
<dbReference type="Pfam" id="PF18039">
    <property type="entry name" value="UBA_6"/>
    <property type="match status" value="1"/>
</dbReference>
<comment type="similarity">
    <text evidence="2">Belongs to the ZC3H12 family.</text>
</comment>
<feature type="region of interest" description="Disordered" evidence="11">
    <location>
        <begin position="809"/>
        <end position="873"/>
    </location>
</feature>
<dbReference type="PANTHER" id="PTHR12876">
    <property type="entry name" value="N4BP1-RELATED"/>
    <property type="match status" value="1"/>
</dbReference>
<accession>A0A7R8WCP3</accession>
<proteinExistence type="inferred from homology"/>
<evidence type="ECO:0000256" key="7">
    <source>
        <dbReference type="ARBA" id="ARBA00022801"/>
    </source>
</evidence>
<feature type="compositionally biased region" description="Low complexity" evidence="11">
    <location>
        <begin position="708"/>
        <end position="718"/>
    </location>
</feature>
<dbReference type="InterPro" id="IPR000571">
    <property type="entry name" value="Znf_CCCH"/>
</dbReference>
<evidence type="ECO:0000256" key="6">
    <source>
        <dbReference type="ARBA" id="ARBA00022771"/>
    </source>
</evidence>
<organism evidence="12">
    <name type="scientific">Cyprideis torosa</name>
    <dbReference type="NCBI Taxonomy" id="163714"/>
    <lineage>
        <taxon>Eukaryota</taxon>
        <taxon>Metazoa</taxon>
        <taxon>Ecdysozoa</taxon>
        <taxon>Arthropoda</taxon>
        <taxon>Crustacea</taxon>
        <taxon>Oligostraca</taxon>
        <taxon>Ostracoda</taxon>
        <taxon>Podocopa</taxon>
        <taxon>Podocopida</taxon>
        <taxon>Cytherocopina</taxon>
        <taxon>Cytheroidea</taxon>
        <taxon>Cytherideidae</taxon>
        <taxon>Cyprideis</taxon>
    </lineage>
</organism>
<dbReference type="OrthoDB" id="392925at2759"/>
<dbReference type="GO" id="GO:0004521">
    <property type="term" value="F:RNA endonuclease activity"/>
    <property type="evidence" value="ECO:0007669"/>
    <property type="project" value="TreeGrafter"/>
</dbReference>
<dbReference type="GO" id="GO:0016787">
    <property type="term" value="F:hydrolase activity"/>
    <property type="evidence" value="ECO:0007669"/>
    <property type="project" value="UniProtKB-KW"/>
</dbReference>
<feature type="coiled-coil region" evidence="10">
    <location>
        <begin position="611"/>
        <end position="638"/>
    </location>
</feature>
<evidence type="ECO:0000256" key="4">
    <source>
        <dbReference type="ARBA" id="ARBA00022723"/>
    </source>
</evidence>
<keyword evidence="9" id="KW-0460">Magnesium</keyword>
<evidence type="ECO:0000256" key="5">
    <source>
        <dbReference type="ARBA" id="ARBA00022759"/>
    </source>
</evidence>
<dbReference type="PANTHER" id="PTHR12876:SF35">
    <property type="entry name" value="LD08718P-RELATED"/>
    <property type="match status" value="1"/>
</dbReference>
<dbReference type="GO" id="GO:0005634">
    <property type="term" value="C:nucleus"/>
    <property type="evidence" value="ECO:0007669"/>
    <property type="project" value="TreeGrafter"/>
</dbReference>
<keyword evidence="6" id="KW-0863">Zinc-finger</keyword>
<dbReference type="Pfam" id="PF11977">
    <property type="entry name" value="RNase_Zc3h12a"/>
    <property type="match status" value="1"/>
</dbReference>
<feature type="region of interest" description="Disordered" evidence="11">
    <location>
        <begin position="955"/>
        <end position="1032"/>
    </location>
</feature>